<gene>
    <name evidence="4" type="primary">LOC105264417</name>
</gene>
<accession>A0A9R1SYQ2</accession>
<name>A0A9R1SYQ2_9HYME</name>
<feature type="compositionally biased region" description="Polar residues" evidence="1">
    <location>
        <begin position="36"/>
        <end position="50"/>
    </location>
</feature>
<sequence>MKFFLVAFLCCAILLDSVYSQDNLPSGNAPEKSADDNPQANTTDSVSQPKVQGGIDIEGIKCLCNLQASGDSNGNSQASVAKKAECGLGDPAPTLSLDCDVVLNGDISGSFFYILEVERNSIWGGGSWVRFDYDADGIEITALNFPKGLDTTHDLKIVAGGLAPVTAWQATLYKLEDQKKNVLNLCNNTEPSGSWEDNLLRMSQQIILDGRDCPIEEGAKTSVVLKPPQPLPPAIYMFPEMLICDRLSWNVKMRDPGGSQAFQVWYDFTPKGVCRVTKPQRHA</sequence>
<feature type="signal peptide" evidence="2">
    <location>
        <begin position="1"/>
        <end position="20"/>
    </location>
</feature>
<proteinExistence type="predicted"/>
<keyword evidence="3" id="KW-1185">Reference proteome</keyword>
<organism evidence="3 4">
    <name type="scientific">Fopius arisanus</name>
    <dbReference type="NCBI Taxonomy" id="64838"/>
    <lineage>
        <taxon>Eukaryota</taxon>
        <taxon>Metazoa</taxon>
        <taxon>Ecdysozoa</taxon>
        <taxon>Arthropoda</taxon>
        <taxon>Hexapoda</taxon>
        <taxon>Insecta</taxon>
        <taxon>Pterygota</taxon>
        <taxon>Neoptera</taxon>
        <taxon>Endopterygota</taxon>
        <taxon>Hymenoptera</taxon>
        <taxon>Apocrita</taxon>
        <taxon>Ichneumonoidea</taxon>
        <taxon>Braconidae</taxon>
        <taxon>Opiinae</taxon>
        <taxon>Fopius</taxon>
    </lineage>
</organism>
<reference evidence="4" key="1">
    <citation type="submission" date="2025-08" db="UniProtKB">
        <authorList>
            <consortium name="RefSeq"/>
        </authorList>
    </citation>
    <scope>IDENTIFICATION</scope>
    <source>
        <strain evidence="4">USDA-PBARC FA_bdor</strain>
        <tissue evidence="4">Whole organism</tissue>
    </source>
</reference>
<dbReference type="Proteomes" id="UP000694866">
    <property type="component" value="Unplaced"/>
</dbReference>
<dbReference type="KEGG" id="fas:105264417"/>
<dbReference type="OrthoDB" id="7667137at2759"/>
<evidence type="ECO:0000256" key="2">
    <source>
        <dbReference type="SAM" id="SignalP"/>
    </source>
</evidence>
<dbReference type="AlphaFoldDB" id="A0A9R1SYQ2"/>
<feature type="region of interest" description="Disordered" evidence="1">
    <location>
        <begin position="25"/>
        <end position="50"/>
    </location>
</feature>
<keyword evidence="2" id="KW-0732">Signal</keyword>
<evidence type="ECO:0000313" key="3">
    <source>
        <dbReference type="Proteomes" id="UP000694866"/>
    </source>
</evidence>
<evidence type="ECO:0000313" key="4">
    <source>
        <dbReference type="RefSeq" id="XP_011299572.1"/>
    </source>
</evidence>
<protein>
    <submittedName>
        <fullName evidence="4">Uncharacterized protein</fullName>
    </submittedName>
</protein>
<feature type="chain" id="PRO_5040169213" evidence="2">
    <location>
        <begin position="21"/>
        <end position="283"/>
    </location>
</feature>
<evidence type="ECO:0000256" key="1">
    <source>
        <dbReference type="SAM" id="MobiDB-lite"/>
    </source>
</evidence>
<dbReference type="GeneID" id="105264417"/>
<dbReference type="RefSeq" id="XP_011299572.1">
    <property type="nucleotide sequence ID" value="XM_011301270.1"/>
</dbReference>